<feature type="domain" description="HTH cro/C1-type" evidence="3">
    <location>
        <begin position="10"/>
        <end position="64"/>
    </location>
</feature>
<keyword evidence="2" id="KW-0812">Transmembrane</keyword>
<dbReference type="RefSeq" id="WP_012198305.1">
    <property type="nucleotide sequence ID" value="NC_010001.1"/>
</dbReference>
<dbReference type="GO" id="GO:0003677">
    <property type="term" value="F:DNA binding"/>
    <property type="evidence" value="ECO:0007669"/>
    <property type="project" value="UniProtKB-KW"/>
</dbReference>
<keyword evidence="1" id="KW-0238">DNA-binding</keyword>
<dbReference type="eggNOG" id="COG1396">
    <property type="taxonomic scope" value="Bacteria"/>
</dbReference>
<feature type="transmembrane region" description="Helical" evidence="2">
    <location>
        <begin position="216"/>
        <end position="236"/>
    </location>
</feature>
<dbReference type="Pfam" id="PF19845">
    <property type="entry name" value="DUF6320"/>
    <property type="match status" value="1"/>
</dbReference>
<dbReference type="InterPro" id="IPR001387">
    <property type="entry name" value="Cro/C1-type_HTH"/>
</dbReference>
<proteinExistence type="predicted"/>
<evidence type="ECO:0000259" key="3">
    <source>
        <dbReference type="PROSITE" id="PS50943"/>
    </source>
</evidence>
<feature type="transmembrane region" description="Helical" evidence="2">
    <location>
        <begin position="248"/>
        <end position="270"/>
    </location>
</feature>
<feature type="transmembrane region" description="Helical" evidence="2">
    <location>
        <begin position="186"/>
        <end position="209"/>
    </location>
</feature>
<sequence length="276" mass="31015">MDNEKMALFIADQRKIKKLTQKELAAKLGVTDKAVSKWERGLSCPDISLLSTLSDILGVTTGELLNGERAVMLENTNVDSIVESTIQYADTVTKRKSKDIRNAFAVTITSLFLLGIMVCLICNFAISGKLTWAWFPISSIIYMWLLVIPMVICKKRGVCISLVCTSLFTIPYLYVLERVIGIDRLIMPIAMPVSIVSLLYLWIVYVLLVKFTWGRYLSASIALIFGIPLSFGINFILSKQIGEPIMDIWDILVYSLLILLAVIIYVTGYIRNNARK</sequence>
<evidence type="ECO:0000256" key="2">
    <source>
        <dbReference type="SAM" id="Phobius"/>
    </source>
</evidence>
<dbReference type="EMBL" id="CP000885">
    <property type="protein sequence ID" value="ABX40662.1"/>
    <property type="molecule type" value="Genomic_DNA"/>
</dbReference>
<gene>
    <name evidence="4" type="ordered locus">Cphy_0275</name>
</gene>
<feature type="transmembrane region" description="Helical" evidence="2">
    <location>
        <begin position="103"/>
        <end position="126"/>
    </location>
</feature>
<dbReference type="SUPFAM" id="SSF47413">
    <property type="entry name" value="lambda repressor-like DNA-binding domains"/>
    <property type="match status" value="1"/>
</dbReference>
<keyword evidence="2" id="KW-1133">Transmembrane helix</keyword>
<dbReference type="SMART" id="SM00530">
    <property type="entry name" value="HTH_XRE"/>
    <property type="match status" value="1"/>
</dbReference>
<evidence type="ECO:0000256" key="1">
    <source>
        <dbReference type="ARBA" id="ARBA00023125"/>
    </source>
</evidence>
<feature type="transmembrane region" description="Helical" evidence="2">
    <location>
        <begin position="132"/>
        <end position="152"/>
    </location>
</feature>
<dbReference type="InterPro" id="IPR046283">
    <property type="entry name" value="DUF6320"/>
</dbReference>
<dbReference type="Pfam" id="PF01381">
    <property type="entry name" value="HTH_3"/>
    <property type="match status" value="1"/>
</dbReference>
<organism evidence="4 5">
    <name type="scientific">Lachnoclostridium phytofermentans (strain ATCC 700394 / DSM 18823 / ISDg)</name>
    <name type="common">Clostridium phytofermentans</name>
    <dbReference type="NCBI Taxonomy" id="357809"/>
    <lineage>
        <taxon>Bacteria</taxon>
        <taxon>Bacillati</taxon>
        <taxon>Bacillota</taxon>
        <taxon>Clostridia</taxon>
        <taxon>Lachnospirales</taxon>
        <taxon>Lachnospiraceae</taxon>
    </lineage>
</organism>
<keyword evidence="5" id="KW-1185">Reference proteome</keyword>
<accession>A9KS31</accession>
<dbReference type="Gene3D" id="1.10.260.40">
    <property type="entry name" value="lambda repressor-like DNA-binding domains"/>
    <property type="match status" value="1"/>
</dbReference>
<dbReference type="Proteomes" id="UP000000370">
    <property type="component" value="Chromosome"/>
</dbReference>
<dbReference type="PANTHER" id="PTHR46558:SF11">
    <property type="entry name" value="HTH-TYPE TRANSCRIPTIONAL REGULATOR XRE"/>
    <property type="match status" value="1"/>
</dbReference>
<dbReference type="AlphaFoldDB" id="A9KS31"/>
<evidence type="ECO:0000313" key="4">
    <source>
        <dbReference type="EMBL" id="ABX40662.1"/>
    </source>
</evidence>
<reference evidence="5" key="1">
    <citation type="submission" date="2007-11" db="EMBL/GenBank/DDBJ databases">
        <title>Complete genome sequence of Clostridium phytofermentans ISDg.</title>
        <authorList>
            <person name="Leschine S.B."/>
            <person name="Warnick T.A."/>
            <person name="Blanchard J.L."/>
            <person name="Schnell D.J."/>
            <person name="Petit E.L."/>
            <person name="LaTouf W.G."/>
            <person name="Copeland A."/>
            <person name="Lucas S."/>
            <person name="Lapidus A."/>
            <person name="Barry K."/>
            <person name="Glavina del Rio T."/>
            <person name="Dalin E."/>
            <person name="Tice H."/>
            <person name="Pitluck S."/>
            <person name="Kiss H."/>
            <person name="Brettin T."/>
            <person name="Bruce D."/>
            <person name="Detter J.C."/>
            <person name="Han C."/>
            <person name="Kuske C."/>
            <person name="Schmutz J."/>
            <person name="Larimer F."/>
            <person name="Land M."/>
            <person name="Hauser L."/>
            <person name="Kyrpides N."/>
            <person name="Kim E.A."/>
            <person name="Richardson P."/>
        </authorList>
    </citation>
    <scope>NUCLEOTIDE SEQUENCE [LARGE SCALE GENOMIC DNA]</scope>
    <source>
        <strain evidence="5">ATCC 700394 / DSM 18823 / ISDg</strain>
    </source>
</reference>
<dbReference type="PANTHER" id="PTHR46558">
    <property type="entry name" value="TRACRIPTIONAL REGULATORY PROTEIN-RELATED-RELATED"/>
    <property type="match status" value="1"/>
</dbReference>
<dbReference type="CDD" id="cd00093">
    <property type="entry name" value="HTH_XRE"/>
    <property type="match status" value="1"/>
</dbReference>
<keyword evidence="2" id="KW-0472">Membrane</keyword>
<dbReference type="STRING" id="357809.Cphy_0275"/>
<dbReference type="HOGENOM" id="CLU_066192_2_0_9"/>
<feature type="transmembrane region" description="Helical" evidence="2">
    <location>
        <begin position="157"/>
        <end position="174"/>
    </location>
</feature>
<protein>
    <submittedName>
        <fullName evidence="4">Transcriptional regulator, XRE family</fullName>
    </submittedName>
</protein>
<evidence type="ECO:0000313" key="5">
    <source>
        <dbReference type="Proteomes" id="UP000000370"/>
    </source>
</evidence>
<name>A9KS31_LACP7</name>
<dbReference type="PROSITE" id="PS50943">
    <property type="entry name" value="HTH_CROC1"/>
    <property type="match status" value="1"/>
</dbReference>
<dbReference type="OrthoDB" id="9813152at2"/>
<dbReference type="KEGG" id="cpy:Cphy_0275"/>
<dbReference type="InterPro" id="IPR010982">
    <property type="entry name" value="Lambda_DNA-bd_dom_sf"/>
</dbReference>